<reference evidence="1 2" key="1">
    <citation type="journal article" date="2018" name="Front. Plant Sci.">
        <title>Red Clover (Trifolium pratense) and Zigzag Clover (T. medium) - A Picture of Genomic Similarities and Differences.</title>
        <authorList>
            <person name="Dluhosova J."/>
            <person name="Istvanek J."/>
            <person name="Nedelnik J."/>
            <person name="Repkova J."/>
        </authorList>
    </citation>
    <scope>NUCLEOTIDE SEQUENCE [LARGE SCALE GENOMIC DNA]</scope>
    <source>
        <strain evidence="2">cv. 10/8</strain>
        <tissue evidence="1">Leaf</tissue>
    </source>
</reference>
<evidence type="ECO:0000313" key="1">
    <source>
        <dbReference type="EMBL" id="MCI70687.1"/>
    </source>
</evidence>
<feature type="non-terminal residue" evidence="1">
    <location>
        <position position="1"/>
    </location>
</feature>
<comment type="caution">
    <text evidence="1">The sequence shown here is derived from an EMBL/GenBank/DDBJ whole genome shotgun (WGS) entry which is preliminary data.</text>
</comment>
<dbReference type="Proteomes" id="UP000265520">
    <property type="component" value="Unassembled WGS sequence"/>
</dbReference>
<dbReference type="AlphaFoldDB" id="A0A392UCW5"/>
<evidence type="ECO:0000313" key="2">
    <source>
        <dbReference type="Proteomes" id="UP000265520"/>
    </source>
</evidence>
<proteinExistence type="predicted"/>
<name>A0A392UCW5_9FABA</name>
<organism evidence="1 2">
    <name type="scientific">Trifolium medium</name>
    <dbReference type="NCBI Taxonomy" id="97028"/>
    <lineage>
        <taxon>Eukaryota</taxon>
        <taxon>Viridiplantae</taxon>
        <taxon>Streptophyta</taxon>
        <taxon>Embryophyta</taxon>
        <taxon>Tracheophyta</taxon>
        <taxon>Spermatophyta</taxon>
        <taxon>Magnoliopsida</taxon>
        <taxon>eudicotyledons</taxon>
        <taxon>Gunneridae</taxon>
        <taxon>Pentapetalae</taxon>
        <taxon>rosids</taxon>
        <taxon>fabids</taxon>
        <taxon>Fabales</taxon>
        <taxon>Fabaceae</taxon>
        <taxon>Papilionoideae</taxon>
        <taxon>50 kb inversion clade</taxon>
        <taxon>NPAAA clade</taxon>
        <taxon>Hologalegina</taxon>
        <taxon>IRL clade</taxon>
        <taxon>Trifolieae</taxon>
        <taxon>Trifolium</taxon>
    </lineage>
</organism>
<keyword evidence="2" id="KW-1185">Reference proteome</keyword>
<accession>A0A392UCW5</accession>
<sequence length="32" mass="3571">AKASIAPPARWWLHRDGTVWMEGKMAADLAFS</sequence>
<dbReference type="EMBL" id="LXQA010780660">
    <property type="protein sequence ID" value="MCI70687.1"/>
    <property type="molecule type" value="Genomic_DNA"/>
</dbReference>
<protein>
    <submittedName>
        <fullName evidence="1">Uncharacterized protein</fullName>
    </submittedName>
</protein>